<evidence type="ECO:0000313" key="3">
    <source>
        <dbReference type="Proteomes" id="UP000268093"/>
    </source>
</evidence>
<evidence type="ECO:0000313" key="2">
    <source>
        <dbReference type="EMBL" id="RUP51664.1"/>
    </source>
</evidence>
<dbReference type="InterPro" id="IPR009072">
    <property type="entry name" value="Histone-fold"/>
</dbReference>
<feature type="region of interest" description="Disordered" evidence="1">
    <location>
        <begin position="367"/>
        <end position="395"/>
    </location>
</feature>
<protein>
    <submittedName>
        <fullName evidence="2">Uncharacterized protein</fullName>
    </submittedName>
</protein>
<dbReference type="Pfam" id="PF10384">
    <property type="entry name" value="Scm3"/>
    <property type="match status" value="1"/>
</dbReference>
<dbReference type="PANTHER" id="PTHR15992">
    <property type="entry name" value="HOLLIDAY JUNCTION RECOGNITION PROTEIN"/>
    <property type="match status" value="1"/>
</dbReference>
<dbReference type="Proteomes" id="UP000268093">
    <property type="component" value="Unassembled WGS sequence"/>
</dbReference>
<gene>
    <name evidence="2" type="ORF">BC936DRAFT_146732</name>
</gene>
<dbReference type="GO" id="GO:0005634">
    <property type="term" value="C:nucleus"/>
    <property type="evidence" value="ECO:0007669"/>
    <property type="project" value="InterPro"/>
</dbReference>
<evidence type="ECO:0000256" key="1">
    <source>
        <dbReference type="SAM" id="MobiDB-lite"/>
    </source>
</evidence>
<dbReference type="Gene3D" id="1.10.20.10">
    <property type="entry name" value="Histone, subunit A"/>
    <property type="match status" value="1"/>
</dbReference>
<keyword evidence="3" id="KW-1185">Reference proteome</keyword>
<dbReference type="OrthoDB" id="2420608at2759"/>
<feature type="region of interest" description="Disordered" evidence="1">
    <location>
        <begin position="302"/>
        <end position="348"/>
    </location>
</feature>
<comment type="caution">
    <text evidence="2">The sequence shown here is derived from an EMBL/GenBank/DDBJ whole genome shotgun (WGS) entry which is preliminary data.</text>
</comment>
<reference evidence="2 3" key="1">
    <citation type="journal article" date="2018" name="New Phytol.">
        <title>Phylogenomics of Endogonaceae and evolution of mycorrhizas within Mucoromycota.</title>
        <authorList>
            <person name="Chang Y."/>
            <person name="Desiro A."/>
            <person name="Na H."/>
            <person name="Sandor L."/>
            <person name="Lipzen A."/>
            <person name="Clum A."/>
            <person name="Barry K."/>
            <person name="Grigoriev I.V."/>
            <person name="Martin F.M."/>
            <person name="Stajich J.E."/>
            <person name="Smith M.E."/>
            <person name="Bonito G."/>
            <person name="Spatafora J.W."/>
        </authorList>
    </citation>
    <scope>NUCLEOTIDE SEQUENCE [LARGE SCALE GENOMIC DNA]</scope>
    <source>
        <strain evidence="2 3">GMNB39</strain>
    </source>
</reference>
<sequence>MKRQTADTQVLRLQSQLRLKSVWEDIIERYGFDWGDATDEIDLATGEIVVDRGHVRGTKGVKYIGSTVQHWPRPKEEAEEQEEEVKWEELDNKPDEFGEEEQNVVTWVPVDESEFDERSDEVRYDDDAFEELLSSTRVFLKAMVTTTTTNKTPSPTKQKLKYKYVPGSCSATSNRKLKYKYVPGSCPATTKHVASEREVVESFRANAEMWRIEGEDNVIERQRRLPKRYEKGEPSSNRKKWALADNLSRTSVGVRAPKDSLVLLPRHIKHENNDDASYLRPSRPPTPSSALMKISVLKPKANTPTPLPAISEPTKHVTPSVEKRGVTNSPTPQPVDMQLSRRNPRSTPEVEIVRKEWMKGLSQRAAEIEKEREKKSKRQSTLGREEIGQEEESAVAVTKKVEELAQEDGHYAAKEHVRIENDKETGADALVKGHRSDKSTTATCEIKVESEDALHALSPQTVRSRVHSKPRIPPMAPKMISAMAKETRWPFGVLLNGARVEATEEKSDGWVGKKKELMRKETTVSASETRVAREGNGNKSVTGRQEYVQHNARVPVTPTPCVSPALSLPKVSFLPHTPCILPTPTASKSIREASTLVSASHKRKVGLPSKPKYTSVAKKPRLELWNPATVGTETMVVPSGVQGVAVTGVSRTGTLREDSLPNVRTVLVMPTVCLYIEIDFQSTTSHLHHHLENQPRCGCSAPIRDEPLTEPLATSSSITKSSLGFHPRLLHALHHGQPQPQVSASFTITTTIAPLTFWASQLPQHLIHPFTFSPCPSWPNLDSISCLALGDFKPRNYTQVPLLEDIEAFLLKSSFVMILPVYNQMA</sequence>
<name>A0A433DLA9_9FUNG</name>
<dbReference type="InterPro" id="IPR018465">
    <property type="entry name" value="Scm3/HJURP"/>
</dbReference>
<dbReference type="PANTHER" id="PTHR15992:SF5">
    <property type="entry name" value="HOLLIDAY JUNCTION RECOGNITION PROTEIN"/>
    <property type="match status" value="1"/>
</dbReference>
<dbReference type="GO" id="GO:0042393">
    <property type="term" value="F:histone binding"/>
    <property type="evidence" value="ECO:0007669"/>
    <property type="project" value="InterPro"/>
</dbReference>
<dbReference type="EMBL" id="RBNI01000556">
    <property type="protein sequence ID" value="RUP51664.1"/>
    <property type="molecule type" value="Genomic_DNA"/>
</dbReference>
<proteinExistence type="predicted"/>
<dbReference type="GO" id="GO:0046982">
    <property type="term" value="F:protein heterodimerization activity"/>
    <property type="evidence" value="ECO:0007669"/>
    <property type="project" value="InterPro"/>
</dbReference>
<dbReference type="AlphaFoldDB" id="A0A433DLA9"/>
<organism evidence="2 3">
    <name type="scientific">Jimgerdemannia flammicorona</name>
    <dbReference type="NCBI Taxonomy" id="994334"/>
    <lineage>
        <taxon>Eukaryota</taxon>
        <taxon>Fungi</taxon>
        <taxon>Fungi incertae sedis</taxon>
        <taxon>Mucoromycota</taxon>
        <taxon>Mucoromycotina</taxon>
        <taxon>Endogonomycetes</taxon>
        <taxon>Endogonales</taxon>
        <taxon>Endogonaceae</taxon>
        <taxon>Jimgerdemannia</taxon>
    </lineage>
</organism>
<accession>A0A433DLA9</accession>